<reference evidence="2" key="1">
    <citation type="submission" date="2004-06" db="EMBL/GenBank/DDBJ databases">
        <authorList>
            <person name="Town C.D."/>
        </authorList>
    </citation>
    <scope>NUCLEOTIDE SEQUENCE</scope>
</reference>
<dbReference type="Pfam" id="PF13456">
    <property type="entry name" value="RVT_3"/>
    <property type="match status" value="1"/>
</dbReference>
<dbReference type="Gene3D" id="3.30.420.10">
    <property type="entry name" value="Ribonuclease H-like superfamily/Ribonuclease H"/>
    <property type="match status" value="1"/>
</dbReference>
<dbReference type="GO" id="GO:0003676">
    <property type="term" value="F:nucleic acid binding"/>
    <property type="evidence" value="ECO:0007669"/>
    <property type="project" value="InterPro"/>
</dbReference>
<evidence type="ECO:0000313" key="2">
    <source>
        <dbReference type="EMBL" id="ABD32321.2"/>
    </source>
</evidence>
<reference evidence="2" key="2">
    <citation type="submission" date="2007-03" db="EMBL/GenBank/DDBJ databases">
        <authorList>
            <consortium name="The International Medicago Genome Annotation Group"/>
        </authorList>
    </citation>
    <scope>NUCLEOTIDE SEQUENCE</scope>
</reference>
<feature type="domain" description="RNase H type-1" evidence="1">
    <location>
        <begin position="56"/>
        <end position="186"/>
    </location>
</feature>
<evidence type="ECO:0000259" key="1">
    <source>
        <dbReference type="PROSITE" id="PS50879"/>
    </source>
</evidence>
<dbReference type="InterPro" id="IPR002156">
    <property type="entry name" value="RNaseH_domain"/>
</dbReference>
<sequence>MRWRNKTIFEADFIRPNNPISLIWRFVQNIEDCNLEHVHIGRKLKEIIYIGWKRPREGLIKLNSDGACKDMGVIAGCGGLFRDLDGRWIKGYTKKIGACDALHAEMWGLYLGLDMAWREHYSHLIVESDSKILIDMISDNFKFNGNIPVLVYRIRKLLKTSWNVQLNHTWREGNRSADWLANLSISTYHFNFIVLESPPCEVKESFLMIYSGLACLGMFD</sequence>
<dbReference type="InterPro" id="IPR012337">
    <property type="entry name" value="RNaseH-like_sf"/>
</dbReference>
<dbReference type="SUPFAM" id="SSF53098">
    <property type="entry name" value="Ribonuclease H-like"/>
    <property type="match status" value="1"/>
</dbReference>
<dbReference type="PROSITE" id="PS50879">
    <property type="entry name" value="RNASE_H_1"/>
    <property type="match status" value="1"/>
</dbReference>
<dbReference type="InterPro" id="IPR036397">
    <property type="entry name" value="RNaseH_sf"/>
</dbReference>
<proteinExistence type="predicted"/>
<dbReference type="EMBL" id="AC149491">
    <property type="protein sequence ID" value="ABD32321.2"/>
    <property type="molecule type" value="Genomic_DNA"/>
</dbReference>
<dbReference type="GO" id="GO:0004523">
    <property type="term" value="F:RNA-DNA hybrid ribonuclease activity"/>
    <property type="evidence" value="ECO:0007669"/>
    <property type="project" value="InterPro"/>
</dbReference>
<dbReference type="InterPro" id="IPR044730">
    <property type="entry name" value="RNase_H-like_dom_plant"/>
</dbReference>
<gene>
    <name evidence="2" type="ORF">MtrDRAFT_AC149491g26v2</name>
</gene>
<dbReference type="CDD" id="cd06222">
    <property type="entry name" value="RNase_H_like"/>
    <property type="match status" value="1"/>
</dbReference>
<protein>
    <submittedName>
        <fullName evidence="2">Ribonuclease H</fullName>
    </submittedName>
</protein>
<name>Q2HU20_MEDTR</name>
<accession>Q2HU20</accession>
<dbReference type="PANTHER" id="PTHR47723">
    <property type="entry name" value="OS05G0353850 PROTEIN"/>
    <property type="match status" value="1"/>
</dbReference>
<dbReference type="InterPro" id="IPR053151">
    <property type="entry name" value="RNase_H-like"/>
</dbReference>
<dbReference type="PANTHER" id="PTHR47723:SF13">
    <property type="entry name" value="PUTATIVE-RELATED"/>
    <property type="match status" value="1"/>
</dbReference>
<organism evidence="2">
    <name type="scientific">Medicago truncatula</name>
    <name type="common">Barrel medic</name>
    <name type="synonym">Medicago tribuloides</name>
    <dbReference type="NCBI Taxonomy" id="3880"/>
    <lineage>
        <taxon>Eukaryota</taxon>
        <taxon>Viridiplantae</taxon>
        <taxon>Streptophyta</taxon>
        <taxon>Embryophyta</taxon>
        <taxon>Tracheophyta</taxon>
        <taxon>Spermatophyta</taxon>
        <taxon>Magnoliopsida</taxon>
        <taxon>eudicotyledons</taxon>
        <taxon>Gunneridae</taxon>
        <taxon>Pentapetalae</taxon>
        <taxon>rosids</taxon>
        <taxon>fabids</taxon>
        <taxon>Fabales</taxon>
        <taxon>Fabaceae</taxon>
        <taxon>Papilionoideae</taxon>
        <taxon>50 kb inversion clade</taxon>
        <taxon>NPAAA clade</taxon>
        <taxon>Hologalegina</taxon>
        <taxon>IRL clade</taxon>
        <taxon>Trifolieae</taxon>
        <taxon>Medicago</taxon>
    </lineage>
</organism>
<dbReference type="AlphaFoldDB" id="Q2HU20"/>